<dbReference type="InterPro" id="IPR005804">
    <property type="entry name" value="FA_desaturase_dom"/>
</dbReference>
<keyword evidence="2" id="KW-1133">Transmembrane helix</keyword>
<protein>
    <recommendedName>
        <fullName evidence="3">Fatty acid desaturase domain-containing protein</fullName>
    </recommendedName>
</protein>
<gene>
    <name evidence="4" type="ORF">GCM10010361_76060</name>
</gene>
<evidence type="ECO:0000256" key="1">
    <source>
        <dbReference type="SAM" id="MobiDB-lite"/>
    </source>
</evidence>
<feature type="transmembrane region" description="Helical" evidence="2">
    <location>
        <begin position="220"/>
        <end position="245"/>
    </location>
</feature>
<evidence type="ECO:0000256" key="2">
    <source>
        <dbReference type="SAM" id="Phobius"/>
    </source>
</evidence>
<reference evidence="5" key="1">
    <citation type="journal article" date="2019" name="Int. J. Syst. Evol. Microbiol.">
        <title>The Global Catalogue of Microorganisms (GCM) 10K type strain sequencing project: providing services to taxonomists for standard genome sequencing and annotation.</title>
        <authorList>
            <consortium name="The Broad Institute Genomics Platform"/>
            <consortium name="The Broad Institute Genome Sequencing Center for Infectious Disease"/>
            <person name="Wu L."/>
            <person name="Ma J."/>
        </authorList>
    </citation>
    <scope>NUCLEOTIDE SEQUENCE [LARGE SCALE GENOMIC DNA]</scope>
    <source>
        <strain evidence="5">JCM 4805</strain>
    </source>
</reference>
<name>A0ABP3LI68_9ACTN</name>
<keyword evidence="5" id="KW-1185">Reference proteome</keyword>
<dbReference type="Proteomes" id="UP001500909">
    <property type="component" value="Unassembled WGS sequence"/>
</dbReference>
<keyword evidence="2" id="KW-0812">Transmembrane</keyword>
<evidence type="ECO:0000313" key="5">
    <source>
        <dbReference type="Proteomes" id="UP001500909"/>
    </source>
</evidence>
<dbReference type="EMBL" id="BAAABY010000062">
    <property type="protein sequence ID" value="GAA0499280.1"/>
    <property type="molecule type" value="Genomic_DNA"/>
</dbReference>
<evidence type="ECO:0000259" key="3">
    <source>
        <dbReference type="Pfam" id="PF00487"/>
    </source>
</evidence>
<feature type="region of interest" description="Disordered" evidence="1">
    <location>
        <begin position="1"/>
        <end position="28"/>
    </location>
</feature>
<keyword evidence="2" id="KW-0472">Membrane</keyword>
<comment type="caution">
    <text evidence="4">The sequence shown here is derived from an EMBL/GenBank/DDBJ whole genome shotgun (WGS) entry which is preliminary data.</text>
</comment>
<feature type="transmembrane region" description="Helical" evidence="2">
    <location>
        <begin position="69"/>
        <end position="97"/>
    </location>
</feature>
<proteinExistence type="predicted"/>
<accession>A0ABP3LI68</accession>
<evidence type="ECO:0000313" key="4">
    <source>
        <dbReference type="EMBL" id="GAA0499280.1"/>
    </source>
</evidence>
<dbReference type="Pfam" id="PF00487">
    <property type="entry name" value="FA_desaturase"/>
    <property type="match status" value="1"/>
</dbReference>
<sequence length="409" mass="46232">MINSWAPSARPTGQPAPPQTASPDPRETMRRLPRLLQYPATLFTGKALPGQASPGWTPGFHLGTATVSVVLGTLISALALTLGHGLLVLLPVGWAVTLHGMRNLRMMIYHQCSHRNMYRRRRLDRAIGHAISSLLVIQNFQRYSREHVRDHHAAQHMTLKDPTVQAFLVSLQMHPGMTRRQMWRRLLLKLVSPRFHFHFTVSRVRSFWSESARSEKVSALLLYGTAVTASVLTGAWPALLVVWFVPLFPLFQVSNTLRLCVKHTFPVPGIETRHGRAYFSSLTNAIFIGDALPSPDLPLARRAGAWARWTLRLVFLHAPSRYLVLTGDTVVHDFHHRYPAAPQWADYLFARQQDIDAGHQGWPPYHEVWGLIPAISYVFDSLSAADAEEYDVNRLKAVSRRELFAAFDD</sequence>
<organism evidence="4 5">
    <name type="scientific">Streptomyces olivaceiscleroticus</name>
    <dbReference type="NCBI Taxonomy" id="68245"/>
    <lineage>
        <taxon>Bacteria</taxon>
        <taxon>Bacillati</taxon>
        <taxon>Actinomycetota</taxon>
        <taxon>Actinomycetes</taxon>
        <taxon>Kitasatosporales</taxon>
        <taxon>Streptomycetaceae</taxon>
        <taxon>Streptomyces</taxon>
    </lineage>
</organism>
<feature type="domain" description="Fatty acid desaturase" evidence="3">
    <location>
        <begin position="94"/>
        <end position="344"/>
    </location>
</feature>